<dbReference type="EMBL" id="CADCVQ010000157">
    <property type="protein sequence ID" value="CAA9526899.1"/>
    <property type="molecule type" value="Genomic_DNA"/>
</dbReference>
<dbReference type="GO" id="GO:0005975">
    <property type="term" value="P:carbohydrate metabolic process"/>
    <property type="evidence" value="ECO:0007669"/>
    <property type="project" value="UniProtKB-ARBA"/>
</dbReference>
<evidence type="ECO:0000256" key="1">
    <source>
        <dbReference type="SAM" id="SignalP"/>
    </source>
</evidence>
<gene>
    <name evidence="3" type="ORF">AVDCRST_MAG67-3747</name>
</gene>
<dbReference type="InterPro" id="IPR011635">
    <property type="entry name" value="CARDB"/>
</dbReference>
<sequence length="252" mass="27226">MRRTQLLVTLIALAASAPSSYAQTATPQAQTKPPSLRAALDSCVTSPLPIKRVATFVGSMPAHPDAERMRIRFDLERRRPGERWQRIRAPGFGTWERSAANVAGFIFRKRVNGLWVPASYRARVRFAWIARDGSIVRRAHARTPACAQPDLRPNLVPATLTAILDAQPGIAIYTLVVRNTGRSAASAFSVRVGSGSAELGSLDPGESHTVAVLAPACHPGETIVAGVDADRRVEESVEHGNVTRRRCPLAVA</sequence>
<dbReference type="InterPro" id="IPR013783">
    <property type="entry name" value="Ig-like_fold"/>
</dbReference>
<protein>
    <recommendedName>
        <fullName evidence="2">CARDB domain-containing protein</fullName>
    </recommendedName>
</protein>
<dbReference type="AlphaFoldDB" id="A0A6J4TLX7"/>
<dbReference type="Gene3D" id="2.60.40.10">
    <property type="entry name" value="Immunoglobulins"/>
    <property type="match status" value="1"/>
</dbReference>
<reference evidence="3" key="1">
    <citation type="submission" date="2020-02" db="EMBL/GenBank/DDBJ databases">
        <authorList>
            <person name="Meier V. D."/>
        </authorList>
    </citation>
    <scope>NUCLEOTIDE SEQUENCE</scope>
    <source>
        <strain evidence="3">AVDCRST_MAG67</strain>
    </source>
</reference>
<accession>A0A6J4TLX7</accession>
<feature type="signal peptide" evidence="1">
    <location>
        <begin position="1"/>
        <end position="22"/>
    </location>
</feature>
<organism evidence="3">
    <name type="scientific">uncultured Solirubrobacteraceae bacterium</name>
    <dbReference type="NCBI Taxonomy" id="1162706"/>
    <lineage>
        <taxon>Bacteria</taxon>
        <taxon>Bacillati</taxon>
        <taxon>Actinomycetota</taxon>
        <taxon>Thermoleophilia</taxon>
        <taxon>Solirubrobacterales</taxon>
        <taxon>Solirubrobacteraceae</taxon>
        <taxon>environmental samples</taxon>
    </lineage>
</organism>
<feature type="domain" description="CARDB" evidence="2">
    <location>
        <begin position="174"/>
        <end position="243"/>
    </location>
</feature>
<proteinExistence type="predicted"/>
<feature type="chain" id="PRO_5039126015" description="CARDB domain-containing protein" evidence="1">
    <location>
        <begin position="23"/>
        <end position="252"/>
    </location>
</feature>
<name>A0A6J4TLX7_9ACTN</name>
<evidence type="ECO:0000313" key="3">
    <source>
        <dbReference type="EMBL" id="CAA9526899.1"/>
    </source>
</evidence>
<keyword evidence="1" id="KW-0732">Signal</keyword>
<evidence type="ECO:0000259" key="2">
    <source>
        <dbReference type="Pfam" id="PF07705"/>
    </source>
</evidence>
<dbReference type="Pfam" id="PF07705">
    <property type="entry name" value="CARDB"/>
    <property type="match status" value="1"/>
</dbReference>